<dbReference type="PROSITE" id="PS51857">
    <property type="entry name" value="CSD_2"/>
    <property type="match status" value="1"/>
</dbReference>
<dbReference type="CDD" id="cd04458">
    <property type="entry name" value="CSP_CDS"/>
    <property type="match status" value="1"/>
</dbReference>
<dbReference type="EMBL" id="CP016768">
    <property type="protein sequence ID" value="ASY09800.1"/>
    <property type="molecule type" value="Genomic_DNA"/>
</dbReference>
<dbReference type="RefSeq" id="WP_095681105.1">
    <property type="nucleotide sequence ID" value="NZ_CP016768.2"/>
</dbReference>
<protein>
    <submittedName>
        <fullName evidence="2">Cold shock protein (Beta-ribbon, CspA family)</fullName>
    </submittedName>
</protein>
<sequence>MPTGRVKWFSLEKGFGFISNDEGEDVYLAAAALPEGVTTVKPGTKLDFSIADGRRGPQALSVSIVEAPPTMATGSRGKNDDLAAMIEDTIKILDRFGNGLRSGKSSTAADSERLAKVLRGIASQIDGN</sequence>
<feature type="domain" description="CSD" evidence="1">
    <location>
        <begin position="1"/>
        <end position="64"/>
    </location>
</feature>
<dbReference type="PRINTS" id="PR00050">
    <property type="entry name" value="COLDSHOCK"/>
</dbReference>
<evidence type="ECO:0000259" key="1">
    <source>
        <dbReference type="PROSITE" id="PS51857"/>
    </source>
</evidence>
<reference evidence="3" key="1">
    <citation type="submission" date="2016-10" db="EMBL/GenBank/DDBJ databases">
        <title>High microdiversification within the ubiquitous acI lineage of Actinobacteria.</title>
        <authorList>
            <person name="Neuenschwander S.M."/>
            <person name="Salcher M."/>
            <person name="Ghai R."/>
            <person name="Pernthaler J."/>
        </authorList>
    </citation>
    <scope>NUCLEOTIDE SEQUENCE [LARGE SCALE GENOMIC DNA]</scope>
</reference>
<dbReference type="InterPro" id="IPR002059">
    <property type="entry name" value="CSP_DNA-bd"/>
</dbReference>
<dbReference type="GO" id="GO:0003676">
    <property type="term" value="F:nucleic acid binding"/>
    <property type="evidence" value="ECO:0007669"/>
    <property type="project" value="InterPro"/>
</dbReference>
<gene>
    <name evidence="2" type="ORF">B1s21122_05680</name>
</gene>
<proteinExistence type="predicted"/>
<dbReference type="InterPro" id="IPR011129">
    <property type="entry name" value="CSD"/>
</dbReference>
<dbReference type="InterPro" id="IPR012340">
    <property type="entry name" value="NA-bd_OB-fold"/>
</dbReference>
<dbReference type="OrthoDB" id="7477356at2"/>
<dbReference type="Proteomes" id="UP000217153">
    <property type="component" value="Chromosome"/>
</dbReference>
<dbReference type="SUPFAM" id="SSF50249">
    <property type="entry name" value="Nucleic acid-binding proteins"/>
    <property type="match status" value="1"/>
</dbReference>
<organism evidence="2 3">
    <name type="scientific">Candidatus Nanopelagicus limnae</name>
    <dbReference type="NCBI Taxonomy" id="1884634"/>
    <lineage>
        <taxon>Bacteria</taxon>
        <taxon>Bacillati</taxon>
        <taxon>Actinomycetota</taxon>
        <taxon>Actinomycetes</taxon>
        <taxon>Candidatus Nanopelagicales</taxon>
        <taxon>Candidatus Nanopelagicaceae</taxon>
        <taxon>Candidatus Nanopelagicus</taxon>
    </lineage>
</organism>
<keyword evidence="3" id="KW-1185">Reference proteome</keyword>
<dbReference type="Pfam" id="PF00313">
    <property type="entry name" value="CSD"/>
    <property type="match status" value="1"/>
</dbReference>
<dbReference type="Gene3D" id="2.40.50.140">
    <property type="entry name" value="Nucleic acid-binding proteins"/>
    <property type="match status" value="1"/>
</dbReference>
<dbReference type="AlphaFoldDB" id="A0A249JZ61"/>
<evidence type="ECO:0000313" key="2">
    <source>
        <dbReference type="EMBL" id="ASY09800.1"/>
    </source>
</evidence>
<dbReference type="SMART" id="SM00357">
    <property type="entry name" value="CSP"/>
    <property type="match status" value="1"/>
</dbReference>
<name>A0A249JZ61_9ACTN</name>
<dbReference type="KEGG" id="abam:B1s21122_05680"/>
<accession>A0A249JZ61</accession>
<evidence type="ECO:0000313" key="3">
    <source>
        <dbReference type="Proteomes" id="UP000217153"/>
    </source>
</evidence>